<dbReference type="SUPFAM" id="SSF46894">
    <property type="entry name" value="C-terminal effector domain of the bipartite response regulators"/>
    <property type="match status" value="1"/>
</dbReference>
<dbReference type="PROSITE" id="PS50112">
    <property type="entry name" value="PAS"/>
    <property type="match status" value="1"/>
</dbReference>
<dbReference type="Gene3D" id="1.10.10.10">
    <property type="entry name" value="Winged helix-like DNA-binding domain superfamily/Winged helix DNA-binding domain"/>
    <property type="match status" value="1"/>
</dbReference>
<dbReference type="Pfam" id="PF08448">
    <property type="entry name" value="PAS_4"/>
    <property type="match status" value="1"/>
</dbReference>
<proteinExistence type="predicted"/>
<name>A0ABU0SKD0_9ACTN</name>
<keyword evidence="3" id="KW-1185">Reference proteome</keyword>
<dbReference type="InterPro" id="IPR000014">
    <property type="entry name" value="PAS"/>
</dbReference>
<dbReference type="InterPro" id="IPR000792">
    <property type="entry name" value="Tscrpt_reg_LuxR_C"/>
</dbReference>
<dbReference type="Gene3D" id="3.30.450.20">
    <property type="entry name" value="PAS domain"/>
    <property type="match status" value="1"/>
</dbReference>
<dbReference type="InterPro" id="IPR035965">
    <property type="entry name" value="PAS-like_dom_sf"/>
</dbReference>
<protein>
    <submittedName>
        <fullName evidence="2">PAS domain S-box-containing protein</fullName>
    </submittedName>
</protein>
<reference evidence="2 3" key="1">
    <citation type="submission" date="2023-07" db="EMBL/GenBank/DDBJ databases">
        <title>Comparative genomics of wheat-associated soil bacteria to identify genetic determinants of phenazine resistance.</title>
        <authorList>
            <person name="Mouncey N."/>
        </authorList>
    </citation>
    <scope>NUCLEOTIDE SEQUENCE [LARGE SCALE GENOMIC DNA]</scope>
    <source>
        <strain evidence="2 3">V2I4</strain>
    </source>
</reference>
<dbReference type="CDD" id="cd00130">
    <property type="entry name" value="PAS"/>
    <property type="match status" value="1"/>
</dbReference>
<organism evidence="2 3">
    <name type="scientific">Streptomyces umbrinus</name>
    <dbReference type="NCBI Taxonomy" id="67370"/>
    <lineage>
        <taxon>Bacteria</taxon>
        <taxon>Bacillati</taxon>
        <taxon>Actinomycetota</taxon>
        <taxon>Actinomycetes</taxon>
        <taxon>Kitasatosporales</taxon>
        <taxon>Streptomycetaceae</taxon>
        <taxon>Streptomyces</taxon>
        <taxon>Streptomyces phaeochromogenes group</taxon>
    </lineage>
</organism>
<dbReference type="InterPro" id="IPR016032">
    <property type="entry name" value="Sig_transdc_resp-reg_C-effctor"/>
</dbReference>
<dbReference type="Pfam" id="PF00196">
    <property type="entry name" value="GerE"/>
    <property type="match status" value="1"/>
</dbReference>
<evidence type="ECO:0000259" key="1">
    <source>
        <dbReference type="PROSITE" id="PS50112"/>
    </source>
</evidence>
<accession>A0ABU0SKD0</accession>
<dbReference type="NCBIfam" id="TIGR00229">
    <property type="entry name" value="sensory_box"/>
    <property type="match status" value="1"/>
</dbReference>
<dbReference type="InterPro" id="IPR036388">
    <property type="entry name" value="WH-like_DNA-bd_sf"/>
</dbReference>
<dbReference type="Proteomes" id="UP001230328">
    <property type="component" value="Unassembled WGS sequence"/>
</dbReference>
<comment type="caution">
    <text evidence="2">The sequence shown here is derived from an EMBL/GenBank/DDBJ whole genome shotgun (WGS) entry which is preliminary data.</text>
</comment>
<dbReference type="SMART" id="SM00421">
    <property type="entry name" value="HTH_LUXR"/>
    <property type="match status" value="1"/>
</dbReference>
<dbReference type="SUPFAM" id="SSF55785">
    <property type="entry name" value="PYP-like sensor domain (PAS domain)"/>
    <property type="match status" value="1"/>
</dbReference>
<dbReference type="EMBL" id="JAUSZI010000002">
    <property type="protein sequence ID" value="MDQ1023995.1"/>
    <property type="molecule type" value="Genomic_DNA"/>
</dbReference>
<feature type="domain" description="PAS" evidence="1">
    <location>
        <begin position="19"/>
        <end position="73"/>
    </location>
</feature>
<evidence type="ECO:0000313" key="2">
    <source>
        <dbReference type="EMBL" id="MDQ1023995.1"/>
    </source>
</evidence>
<sequence length="251" mass="27166">MPDVPPESAVVWRNRAMALFDRIPMPIAVCDVYGTIVLANPAMAAERGATPGGLRGRDVLDLFQPQQATQVERIAEALRLRHRSRYQISVRWRTPGGTERYGELTADPVSDTVDATTNLLVLLRVLGEHEPHTPTPAPAEPPATPAEARILALLAGGATTAHAARETGLTVDGVNYHLRRLTRRWNAANRTELVARAYALGVLTPGTWPPTTAPLDQRAARPADSLVEAVRPAGAPNLARQCHTFFRSCGS</sequence>
<evidence type="ECO:0000313" key="3">
    <source>
        <dbReference type="Proteomes" id="UP001230328"/>
    </source>
</evidence>
<dbReference type="InterPro" id="IPR013656">
    <property type="entry name" value="PAS_4"/>
</dbReference>
<gene>
    <name evidence="2" type="ORF">QF035_001577</name>
</gene>